<evidence type="ECO:0000256" key="6">
    <source>
        <dbReference type="ARBA" id="ARBA00022984"/>
    </source>
</evidence>
<evidence type="ECO:0000259" key="11">
    <source>
        <dbReference type="Pfam" id="PF00912"/>
    </source>
</evidence>
<keyword evidence="6" id="KW-0573">Peptidoglycan synthesis</keyword>
<feature type="domain" description="Glycosyl transferase family 51" evidence="11">
    <location>
        <begin position="1"/>
        <end position="95"/>
    </location>
</feature>
<dbReference type="GO" id="GO:0008360">
    <property type="term" value="P:regulation of cell shape"/>
    <property type="evidence" value="ECO:0007669"/>
    <property type="project" value="UniProtKB-KW"/>
</dbReference>
<keyword evidence="4" id="KW-0808">Transferase</keyword>
<dbReference type="Proteomes" id="UP001204814">
    <property type="component" value="Unassembled WGS sequence"/>
</dbReference>
<comment type="catalytic activity">
    <reaction evidence="10">
        <text>[GlcNAc-(1-&gt;4)-Mur2Ac(oyl-L-Ala-gamma-D-Glu-L-Lys-D-Ala-D-Ala)](n)-di-trans,octa-cis-undecaprenyl diphosphate + beta-D-GlcNAc-(1-&gt;4)-Mur2Ac(oyl-L-Ala-gamma-D-Glu-L-Lys-D-Ala-D-Ala)-di-trans,octa-cis-undecaprenyl diphosphate = [GlcNAc-(1-&gt;4)-Mur2Ac(oyl-L-Ala-gamma-D-Glu-L-Lys-D-Ala-D-Ala)](n+1)-di-trans,octa-cis-undecaprenyl diphosphate + di-trans,octa-cis-undecaprenyl diphosphate + H(+)</text>
        <dbReference type="Rhea" id="RHEA:23708"/>
        <dbReference type="Rhea" id="RHEA-COMP:9602"/>
        <dbReference type="Rhea" id="RHEA-COMP:9603"/>
        <dbReference type="ChEBI" id="CHEBI:15378"/>
        <dbReference type="ChEBI" id="CHEBI:58405"/>
        <dbReference type="ChEBI" id="CHEBI:60033"/>
        <dbReference type="ChEBI" id="CHEBI:78435"/>
        <dbReference type="EC" id="2.4.99.28"/>
    </reaction>
</comment>
<evidence type="ECO:0000256" key="2">
    <source>
        <dbReference type="ARBA" id="ARBA00022475"/>
    </source>
</evidence>
<dbReference type="GO" id="GO:0005886">
    <property type="term" value="C:plasma membrane"/>
    <property type="evidence" value="ECO:0007669"/>
    <property type="project" value="UniProtKB-SubCell"/>
</dbReference>
<keyword evidence="5" id="KW-0133">Cell shape</keyword>
<keyword evidence="3" id="KW-0328">Glycosyltransferase</keyword>
<comment type="caution">
    <text evidence="12">The sequence shown here is derived from an EMBL/GenBank/DDBJ whole genome shotgun (WGS) entry which is preliminary data.</text>
</comment>
<evidence type="ECO:0000256" key="10">
    <source>
        <dbReference type="ARBA" id="ARBA00049902"/>
    </source>
</evidence>
<keyword evidence="8" id="KW-0961">Cell wall biogenesis/degradation</keyword>
<dbReference type="PANTHER" id="PTHR32282">
    <property type="entry name" value="BINDING PROTEIN TRANSPEPTIDASE, PUTATIVE-RELATED"/>
    <property type="match status" value="1"/>
</dbReference>
<comment type="subcellular location">
    <subcellularLocation>
        <location evidence="1">Cell membrane</location>
    </subcellularLocation>
</comment>
<evidence type="ECO:0000256" key="9">
    <source>
        <dbReference type="ARBA" id="ARBA00044770"/>
    </source>
</evidence>
<keyword evidence="7" id="KW-0472">Membrane</keyword>
<feature type="non-terminal residue" evidence="12">
    <location>
        <position position="95"/>
    </location>
</feature>
<dbReference type="EMBL" id="JANGBO010000077">
    <property type="protein sequence ID" value="MCQ5063263.1"/>
    <property type="molecule type" value="Genomic_DNA"/>
</dbReference>
<evidence type="ECO:0000256" key="5">
    <source>
        <dbReference type="ARBA" id="ARBA00022960"/>
    </source>
</evidence>
<reference evidence="12" key="1">
    <citation type="submission" date="2022-06" db="EMBL/GenBank/DDBJ databases">
        <title>Isolation of gut microbiota from human fecal samples.</title>
        <authorList>
            <person name="Pamer E.G."/>
            <person name="Barat B."/>
            <person name="Waligurski E."/>
            <person name="Medina S."/>
            <person name="Paddock L."/>
            <person name="Mostad J."/>
        </authorList>
    </citation>
    <scope>NUCLEOTIDE SEQUENCE</scope>
    <source>
        <strain evidence="12">DFI.6.24</strain>
    </source>
</reference>
<dbReference type="RefSeq" id="WP_256179999.1">
    <property type="nucleotide sequence ID" value="NZ_JANGBO010000077.1"/>
</dbReference>
<dbReference type="InterPro" id="IPR001264">
    <property type="entry name" value="Glyco_trans_51"/>
</dbReference>
<gene>
    <name evidence="12" type="ORF">NE542_15810</name>
</gene>
<proteinExistence type="predicted"/>
<dbReference type="EC" id="2.4.99.28" evidence="9"/>
<protein>
    <recommendedName>
        <fullName evidence="9">peptidoglycan glycosyltransferase</fullName>
        <ecNumber evidence="9">2.4.99.28</ecNumber>
    </recommendedName>
</protein>
<name>A0AAP2UIA7_9FIRM</name>
<dbReference type="InterPro" id="IPR036950">
    <property type="entry name" value="PBP_transglycosylase"/>
</dbReference>
<organism evidence="12 13">
    <name type="scientific">Faecalibacillus intestinalis</name>
    <dbReference type="NCBI Taxonomy" id="1982626"/>
    <lineage>
        <taxon>Bacteria</taxon>
        <taxon>Bacillati</taxon>
        <taxon>Bacillota</taxon>
        <taxon>Erysipelotrichia</taxon>
        <taxon>Erysipelotrichales</taxon>
        <taxon>Coprobacillaceae</taxon>
        <taxon>Faecalibacillus</taxon>
    </lineage>
</organism>
<evidence type="ECO:0000256" key="7">
    <source>
        <dbReference type="ARBA" id="ARBA00023136"/>
    </source>
</evidence>
<evidence type="ECO:0000313" key="13">
    <source>
        <dbReference type="Proteomes" id="UP001204814"/>
    </source>
</evidence>
<dbReference type="InterPro" id="IPR050396">
    <property type="entry name" value="Glycosyltr_51/Transpeptidase"/>
</dbReference>
<evidence type="ECO:0000256" key="4">
    <source>
        <dbReference type="ARBA" id="ARBA00022679"/>
    </source>
</evidence>
<dbReference type="GO" id="GO:0030288">
    <property type="term" value="C:outer membrane-bounded periplasmic space"/>
    <property type="evidence" value="ECO:0007669"/>
    <property type="project" value="TreeGrafter"/>
</dbReference>
<dbReference type="Pfam" id="PF00912">
    <property type="entry name" value="Transgly"/>
    <property type="match status" value="1"/>
</dbReference>
<dbReference type="Gene3D" id="1.10.3810.10">
    <property type="entry name" value="Biosynthetic peptidoglycan transglycosylase-like"/>
    <property type="match status" value="1"/>
</dbReference>
<sequence>EDKRFYSHHGFDYVGISRAIKTNVLKRKTSLGASTITQQYARLLYLTNEKTWSRKVKEAFFTLQLETHLSKKEILEGYINNVYFGHGIYGIENAS</sequence>
<dbReference type="SUPFAM" id="SSF53955">
    <property type="entry name" value="Lysozyme-like"/>
    <property type="match status" value="1"/>
</dbReference>
<evidence type="ECO:0000313" key="12">
    <source>
        <dbReference type="EMBL" id="MCQ5063263.1"/>
    </source>
</evidence>
<evidence type="ECO:0000256" key="8">
    <source>
        <dbReference type="ARBA" id="ARBA00023316"/>
    </source>
</evidence>
<evidence type="ECO:0000256" key="1">
    <source>
        <dbReference type="ARBA" id="ARBA00004236"/>
    </source>
</evidence>
<dbReference type="AlphaFoldDB" id="A0AAP2UIA7"/>
<dbReference type="InterPro" id="IPR023346">
    <property type="entry name" value="Lysozyme-like_dom_sf"/>
</dbReference>
<dbReference type="GO" id="GO:0008955">
    <property type="term" value="F:peptidoglycan glycosyltransferase activity"/>
    <property type="evidence" value="ECO:0007669"/>
    <property type="project" value="UniProtKB-EC"/>
</dbReference>
<evidence type="ECO:0000256" key="3">
    <source>
        <dbReference type="ARBA" id="ARBA00022676"/>
    </source>
</evidence>
<feature type="non-terminal residue" evidence="12">
    <location>
        <position position="1"/>
    </location>
</feature>
<dbReference type="GO" id="GO:0009252">
    <property type="term" value="P:peptidoglycan biosynthetic process"/>
    <property type="evidence" value="ECO:0007669"/>
    <property type="project" value="UniProtKB-KW"/>
</dbReference>
<dbReference type="GO" id="GO:0071555">
    <property type="term" value="P:cell wall organization"/>
    <property type="evidence" value="ECO:0007669"/>
    <property type="project" value="UniProtKB-KW"/>
</dbReference>
<accession>A0AAP2UIA7</accession>
<dbReference type="PANTHER" id="PTHR32282:SF11">
    <property type="entry name" value="PENICILLIN-BINDING PROTEIN 1B"/>
    <property type="match status" value="1"/>
</dbReference>
<keyword evidence="2" id="KW-1003">Cell membrane</keyword>